<accession>A0A7D7W8N0</accession>
<dbReference type="AlphaFoldDB" id="A0A7D7W8N0"/>
<feature type="compositionally biased region" description="Low complexity" evidence="1">
    <location>
        <begin position="21"/>
        <end position="38"/>
    </location>
</feature>
<keyword evidence="2" id="KW-1133">Transmembrane helix</keyword>
<feature type="compositionally biased region" description="Pro residues" evidence="1">
    <location>
        <begin position="1"/>
        <end position="12"/>
    </location>
</feature>
<dbReference type="InterPro" id="IPR025565">
    <property type="entry name" value="DUF4328"/>
</dbReference>
<feature type="compositionally biased region" description="Pro residues" evidence="1">
    <location>
        <begin position="39"/>
        <end position="53"/>
    </location>
</feature>
<organism evidence="4 5">
    <name type="scientific">Microbacterium esteraromaticum</name>
    <dbReference type="NCBI Taxonomy" id="57043"/>
    <lineage>
        <taxon>Bacteria</taxon>
        <taxon>Bacillati</taxon>
        <taxon>Actinomycetota</taxon>
        <taxon>Actinomycetes</taxon>
        <taxon>Micrococcales</taxon>
        <taxon>Microbacteriaceae</taxon>
        <taxon>Microbacterium</taxon>
    </lineage>
</organism>
<evidence type="ECO:0000256" key="2">
    <source>
        <dbReference type="SAM" id="Phobius"/>
    </source>
</evidence>
<reference evidence="4 5" key="1">
    <citation type="journal article" date="2020" name="Front. Microbiol.">
        <title>Design of Bacterial Strain-Specific qPCR Assays Using NGS Data and Publicly Available Resources and Its Application to Track Biocontrol Strains.</title>
        <authorList>
            <person name="Hernandez I."/>
            <person name="Sant C."/>
            <person name="Martinez R."/>
            <person name="Fernandez C."/>
        </authorList>
    </citation>
    <scope>NUCLEOTIDE SEQUENCE [LARGE SCALE GENOMIC DNA]</scope>
    <source>
        <strain evidence="4 5">B24</strain>
    </source>
</reference>
<keyword evidence="2" id="KW-0812">Transmembrane</keyword>
<proteinExistence type="predicted"/>
<feature type="transmembrane region" description="Helical" evidence="2">
    <location>
        <begin position="119"/>
        <end position="140"/>
    </location>
</feature>
<feature type="transmembrane region" description="Helical" evidence="2">
    <location>
        <begin position="195"/>
        <end position="216"/>
    </location>
</feature>
<gene>
    <name evidence="4" type="ORF">FVO59_05420</name>
</gene>
<feature type="domain" description="DUF4328" evidence="3">
    <location>
        <begin position="161"/>
        <end position="296"/>
    </location>
</feature>
<evidence type="ECO:0000313" key="4">
    <source>
        <dbReference type="EMBL" id="QMU96718.1"/>
    </source>
</evidence>
<evidence type="ECO:0000259" key="3">
    <source>
        <dbReference type="Pfam" id="PF14219"/>
    </source>
</evidence>
<dbReference type="RefSeq" id="WP_182255438.1">
    <property type="nucleotide sequence ID" value="NZ_CP043732.1"/>
</dbReference>
<dbReference type="EMBL" id="CP043732">
    <property type="protein sequence ID" value="QMU96718.1"/>
    <property type="molecule type" value="Genomic_DNA"/>
</dbReference>
<keyword evidence="2" id="KW-0472">Membrane</keyword>
<evidence type="ECO:0000256" key="1">
    <source>
        <dbReference type="SAM" id="MobiDB-lite"/>
    </source>
</evidence>
<name>A0A7D7W8N0_9MICO</name>
<dbReference type="Pfam" id="PF14219">
    <property type="entry name" value="DUF4328"/>
    <property type="match status" value="1"/>
</dbReference>
<feature type="transmembrane region" description="Helical" evidence="2">
    <location>
        <begin position="266"/>
        <end position="292"/>
    </location>
</feature>
<evidence type="ECO:0000313" key="5">
    <source>
        <dbReference type="Proteomes" id="UP000515708"/>
    </source>
</evidence>
<feature type="transmembrane region" description="Helical" evidence="2">
    <location>
        <begin position="236"/>
        <end position="254"/>
    </location>
</feature>
<dbReference type="Proteomes" id="UP000515708">
    <property type="component" value="Chromosome"/>
</dbReference>
<feature type="region of interest" description="Disordered" evidence="1">
    <location>
        <begin position="1"/>
        <end position="69"/>
    </location>
</feature>
<feature type="transmembrane region" description="Helical" evidence="2">
    <location>
        <begin position="160"/>
        <end position="183"/>
    </location>
</feature>
<protein>
    <submittedName>
        <fullName evidence="4">DUF4328 domain-containing protein</fullName>
    </submittedName>
</protein>
<sequence>MSDLTPPPPPPEPPRHPHGAPDPAAAPAEPPTADAQTTPAPPAYAPPPAPPTSPLYGEPTYPQPSVPVYGDPGYPQMPVPAYGAPAHPPSPGQFAYAAPVAPQPVGLRPLRGIGAATRWLIVASAVATLIAIATEFWGVSSLGAFSSGLVGIDALQSYDAVSLLLAGVTSLITIAAGVCWLIWQHRAASSVPPAALRRSPGWHVGSWFIPVVAWWFPFQNVKDIVRGANAPVSGGLLGGWWALWIASSLTYVISTNMTNAAETVPALSAAISVAIAGDVLWIAAAALAWMVVKRITDALDPGAR</sequence>